<feature type="region of interest" description="Disordered" evidence="1">
    <location>
        <begin position="1"/>
        <end position="31"/>
    </location>
</feature>
<proteinExistence type="predicted"/>
<name>A0A0M3IIP9_ASCLU</name>
<sequence length="70" mass="8027">MHRLSADERDIRRYARRTSQTRLNSDRESANCTRRASRAADMFSETGDFGITLAEQLQLSRFVLNSCISS</sequence>
<organism evidence="2 3">
    <name type="scientific">Ascaris lumbricoides</name>
    <name type="common">Giant roundworm</name>
    <dbReference type="NCBI Taxonomy" id="6252"/>
    <lineage>
        <taxon>Eukaryota</taxon>
        <taxon>Metazoa</taxon>
        <taxon>Ecdysozoa</taxon>
        <taxon>Nematoda</taxon>
        <taxon>Chromadorea</taxon>
        <taxon>Rhabditida</taxon>
        <taxon>Spirurina</taxon>
        <taxon>Ascaridomorpha</taxon>
        <taxon>Ascaridoidea</taxon>
        <taxon>Ascarididae</taxon>
        <taxon>Ascaris</taxon>
    </lineage>
</organism>
<protein>
    <submittedName>
        <fullName evidence="3">Transposase</fullName>
    </submittedName>
</protein>
<dbReference type="AlphaFoldDB" id="A0A0M3IIP9"/>
<feature type="compositionally biased region" description="Basic and acidic residues" evidence="1">
    <location>
        <begin position="1"/>
        <end position="13"/>
    </location>
</feature>
<evidence type="ECO:0000313" key="3">
    <source>
        <dbReference type="WBParaSite" id="ALUE_0001844201-mRNA-1"/>
    </source>
</evidence>
<accession>A0A0M3IIP9</accession>
<reference evidence="3" key="1">
    <citation type="submission" date="2017-02" db="UniProtKB">
        <authorList>
            <consortium name="WormBaseParasite"/>
        </authorList>
    </citation>
    <scope>IDENTIFICATION</scope>
</reference>
<evidence type="ECO:0000313" key="2">
    <source>
        <dbReference type="Proteomes" id="UP000036681"/>
    </source>
</evidence>
<dbReference type="WBParaSite" id="ALUE_0001844201-mRNA-1">
    <property type="protein sequence ID" value="ALUE_0001844201-mRNA-1"/>
    <property type="gene ID" value="ALUE_0001844201"/>
</dbReference>
<dbReference type="Proteomes" id="UP000036681">
    <property type="component" value="Unplaced"/>
</dbReference>
<evidence type="ECO:0000256" key="1">
    <source>
        <dbReference type="SAM" id="MobiDB-lite"/>
    </source>
</evidence>
<keyword evidence="2" id="KW-1185">Reference proteome</keyword>